<evidence type="ECO:0000313" key="16">
    <source>
        <dbReference type="EMBL" id="KAG5417809.1"/>
    </source>
</evidence>
<dbReference type="PROSITE" id="PS00108">
    <property type="entry name" value="PROTEIN_KINASE_ST"/>
    <property type="match status" value="1"/>
</dbReference>
<dbReference type="GO" id="GO:0005524">
    <property type="term" value="F:ATP binding"/>
    <property type="evidence" value="ECO:0007669"/>
    <property type="project" value="UniProtKB-UniRule"/>
</dbReference>
<feature type="compositionally biased region" description="Polar residues" evidence="14">
    <location>
        <begin position="16"/>
        <end position="26"/>
    </location>
</feature>
<feature type="compositionally biased region" description="Low complexity" evidence="14">
    <location>
        <begin position="522"/>
        <end position="536"/>
    </location>
</feature>
<feature type="compositionally biased region" description="Low complexity" evidence="14">
    <location>
        <begin position="43"/>
        <end position="52"/>
    </location>
</feature>
<feature type="compositionally biased region" description="Polar residues" evidence="14">
    <location>
        <begin position="33"/>
        <end position="42"/>
    </location>
</feature>
<feature type="binding site" evidence="13">
    <location>
        <position position="94"/>
    </location>
    <ligand>
        <name>ATP</name>
        <dbReference type="ChEBI" id="CHEBI:30616"/>
    </ligand>
</feature>
<dbReference type="CDD" id="cd14081">
    <property type="entry name" value="STKc_BRSK1_2"/>
    <property type="match status" value="1"/>
</dbReference>
<evidence type="ECO:0000256" key="6">
    <source>
        <dbReference type="ARBA" id="ARBA00022679"/>
    </source>
</evidence>
<evidence type="ECO:0000313" key="17">
    <source>
        <dbReference type="Proteomes" id="UP000669133"/>
    </source>
</evidence>
<keyword evidence="9 13" id="KW-0067">ATP-binding</keyword>
<dbReference type="GO" id="GO:0044182">
    <property type="term" value="P:filamentous growth of a population of unicellular organisms"/>
    <property type="evidence" value="ECO:0007669"/>
    <property type="project" value="UniProtKB-ARBA"/>
</dbReference>
<dbReference type="InterPro" id="IPR000719">
    <property type="entry name" value="Prot_kinase_dom"/>
</dbReference>
<dbReference type="PANTHER" id="PTHR24346">
    <property type="entry name" value="MAP/MICROTUBULE AFFINITY-REGULATING KINASE"/>
    <property type="match status" value="1"/>
</dbReference>
<evidence type="ECO:0000259" key="15">
    <source>
        <dbReference type="PROSITE" id="PS50011"/>
    </source>
</evidence>
<dbReference type="Pfam" id="PF16797">
    <property type="entry name" value="Fungal_KA1"/>
    <property type="match status" value="1"/>
</dbReference>
<feature type="compositionally biased region" description="Polar residues" evidence="14">
    <location>
        <begin position="744"/>
        <end position="762"/>
    </location>
</feature>
<dbReference type="GO" id="GO:0004674">
    <property type="term" value="F:protein serine/threonine kinase activity"/>
    <property type="evidence" value="ECO:0007669"/>
    <property type="project" value="UniProtKB-KW"/>
</dbReference>
<dbReference type="GO" id="GO:0035556">
    <property type="term" value="P:intracellular signal transduction"/>
    <property type="evidence" value="ECO:0007669"/>
    <property type="project" value="TreeGrafter"/>
</dbReference>
<dbReference type="GO" id="GO:0005940">
    <property type="term" value="C:septin ring"/>
    <property type="evidence" value="ECO:0007669"/>
    <property type="project" value="UniProtKB-ARBA"/>
</dbReference>
<comment type="similarity">
    <text evidence="2">Belongs to the protein kinase superfamily. CAMK Ser/Thr protein kinase family. NIM1 subfamily.</text>
</comment>
<dbReference type="Pfam" id="PF00069">
    <property type="entry name" value="Pkinase"/>
    <property type="match status" value="1"/>
</dbReference>
<evidence type="ECO:0000256" key="8">
    <source>
        <dbReference type="ARBA" id="ARBA00022777"/>
    </source>
</evidence>
<evidence type="ECO:0000256" key="3">
    <source>
        <dbReference type="ARBA" id="ARBA00012513"/>
    </source>
</evidence>
<keyword evidence="5" id="KW-0597">Phosphoprotein</keyword>
<feature type="region of interest" description="Disordered" evidence="14">
    <location>
        <begin position="1"/>
        <end position="73"/>
    </location>
</feature>
<feature type="region of interest" description="Disordered" evidence="14">
    <location>
        <begin position="490"/>
        <end position="584"/>
    </location>
</feature>
<keyword evidence="17" id="KW-1185">Reference proteome</keyword>
<dbReference type="GO" id="GO:0001558">
    <property type="term" value="P:regulation of cell growth"/>
    <property type="evidence" value="ECO:0007669"/>
    <property type="project" value="UniProtKB-ARBA"/>
</dbReference>
<feature type="region of interest" description="Disordered" evidence="14">
    <location>
        <begin position="1070"/>
        <end position="1126"/>
    </location>
</feature>
<feature type="region of interest" description="Disordered" evidence="14">
    <location>
        <begin position="839"/>
        <end position="860"/>
    </location>
</feature>
<dbReference type="GeneID" id="93654074"/>
<dbReference type="GO" id="GO:0005935">
    <property type="term" value="C:cellular bud neck"/>
    <property type="evidence" value="ECO:0007669"/>
    <property type="project" value="UniProtKB-SubCell"/>
</dbReference>
<dbReference type="InterPro" id="IPR008271">
    <property type="entry name" value="Ser/Thr_kinase_AS"/>
</dbReference>
<feature type="domain" description="Protein kinase" evidence="15">
    <location>
        <begin position="65"/>
        <end position="336"/>
    </location>
</feature>
<evidence type="ECO:0000256" key="12">
    <source>
        <dbReference type="ARBA" id="ARBA00048679"/>
    </source>
</evidence>
<feature type="compositionally biased region" description="Basic and acidic residues" evidence="14">
    <location>
        <begin position="842"/>
        <end position="854"/>
    </location>
</feature>
<dbReference type="PANTHER" id="PTHR24346:SF110">
    <property type="entry name" value="NON-SPECIFIC SERINE_THREONINE PROTEIN KINASE"/>
    <property type="match status" value="1"/>
</dbReference>
<feature type="compositionally biased region" description="Polar residues" evidence="14">
    <location>
        <begin position="502"/>
        <end position="511"/>
    </location>
</feature>
<dbReference type="InterPro" id="IPR031850">
    <property type="entry name" value="Fungal_KA1_dom"/>
</dbReference>
<feature type="compositionally biased region" description="Basic and acidic residues" evidence="14">
    <location>
        <begin position="988"/>
        <end position="1003"/>
    </location>
</feature>
<comment type="caution">
    <text evidence="16">The sequence shown here is derived from an EMBL/GenBank/DDBJ whole genome shotgun (WGS) entry which is preliminary data.</text>
</comment>
<feature type="compositionally biased region" description="Basic and acidic residues" evidence="14">
    <location>
        <begin position="617"/>
        <end position="690"/>
    </location>
</feature>
<keyword evidence="7 13" id="KW-0547">Nucleotide-binding</keyword>
<evidence type="ECO:0000256" key="2">
    <source>
        <dbReference type="ARBA" id="ARBA00010791"/>
    </source>
</evidence>
<feature type="compositionally biased region" description="Basic and acidic residues" evidence="14">
    <location>
        <begin position="1107"/>
        <end position="1126"/>
    </location>
</feature>
<dbReference type="InterPro" id="IPR011009">
    <property type="entry name" value="Kinase-like_dom_sf"/>
</dbReference>
<reference evidence="16 17" key="1">
    <citation type="submission" date="2020-12" db="EMBL/GenBank/DDBJ databases">
        <title>Effect of drift, selection, and recombination on the evolution of hybrid genomes in Candida yeast pathogens.</title>
        <authorList>
            <person name="Mixao V."/>
            <person name="Ksiezopolska E."/>
            <person name="Saus E."/>
            <person name="Boekhout T."/>
            <person name="Gacser A."/>
            <person name="Gabaldon T."/>
        </authorList>
    </citation>
    <scope>NUCLEOTIDE SEQUENCE [LARGE SCALE GENOMIC DNA]</scope>
    <source>
        <strain evidence="16 17">BP57</strain>
    </source>
</reference>
<organism evidence="16 17">
    <name type="scientific">Candida metapsilosis</name>
    <dbReference type="NCBI Taxonomy" id="273372"/>
    <lineage>
        <taxon>Eukaryota</taxon>
        <taxon>Fungi</taxon>
        <taxon>Dikarya</taxon>
        <taxon>Ascomycota</taxon>
        <taxon>Saccharomycotina</taxon>
        <taxon>Pichiomycetes</taxon>
        <taxon>Debaryomycetaceae</taxon>
        <taxon>Candida/Lodderomyces clade</taxon>
        <taxon>Candida</taxon>
    </lineage>
</organism>
<keyword evidence="4" id="KW-0723">Serine/threonine-protein kinase</keyword>
<evidence type="ECO:0000256" key="14">
    <source>
        <dbReference type="SAM" id="MobiDB-lite"/>
    </source>
</evidence>
<evidence type="ECO:0000256" key="13">
    <source>
        <dbReference type="PROSITE-ProRule" id="PRU10141"/>
    </source>
</evidence>
<name>A0A8H7ZCP8_9ASCO</name>
<dbReference type="Proteomes" id="UP000669133">
    <property type="component" value="Unassembled WGS sequence"/>
</dbReference>
<dbReference type="SMART" id="SM00220">
    <property type="entry name" value="S_TKc"/>
    <property type="match status" value="1"/>
</dbReference>
<dbReference type="PROSITE" id="PS50011">
    <property type="entry name" value="PROTEIN_KINASE_DOM"/>
    <property type="match status" value="1"/>
</dbReference>
<evidence type="ECO:0000256" key="4">
    <source>
        <dbReference type="ARBA" id="ARBA00022527"/>
    </source>
</evidence>
<evidence type="ECO:0000256" key="10">
    <source>
        <dbReference type="ARBA" id="ARBA00023054"/>
    </source>
</evidence>
<gene>
    <name evidence="16" type="ORF">I9W82_005445</name>
</gene>
<keyword evidence="6" id="KW-0808">Transferase</keyword>
<dbReference type="EC" id="2.7.11.1" evidence="3"/>
<protein>
    <recommendedName>
        <fullName evidence="3">non-specific serine/threonine protein kinase</fullName>
        <ecNumber evidence="3">2.7.11.1</ecNumber>
    </recommendedName>
</protein>
<dbReference type="InterPro" id="IPR017441">
    <property type="entry name" value="Protein_kinase_ATP_BS"/>
</dbReference>
<evidence type="ECO:0000256" key="7">
    <source>
        <dbReference type="ARBA" id="ARBA00022741"/>
    </source>
</evidence>
<feature type="region of interest" description="Disordered" evidence="14">
    <location>
        <begin position="1204"/>
        <end position="1259"/>
    </location>
</feature>
<comment type="catalytic activity">
    <reaction evidence="11">
        <text>L-threonyl-[protein] + ATP = O-phospho-L-threonyl-[protein] + ADP + H(+)</text>
        <dbReference type="Rhea" id="RHEA:46608"/>
        <dbReference type="Rhea" id="RHEA-COMP:11060"/>
        <dbReference type="Rhea" id="RHEA-COMP:11605"/>
        <dbReference type="ChEBI" id="CHEBI:15378"/>
        <dbReference type="ChEBI" id="CHEBI:30013"/>
        <dbReference type="ChEBI" id="CHEBI:30616"/>
        <dbReference type="ChEBI" id="CHEBI:61977"/>
        <dbReference type="ChEBI" id="CHEBI:456216"/>
        <dbReference type="EC" id="2.7.11.1"/>
    </reaction>
</comment>
<dbReference type="Gene3D" id="1.10.510.10">
    <property type="entry name" value="Transferase(Phosphotransferase) domain 1"/>
    <property type="match status" value="1"/>
</dbReference>
<feature type="compositionally biased region" description="Acidic residues" evidence="14">
    <location>
        <begin position="963"/>
        <end position="973"/>
    </location>
</feature>
<dbReference type="OrthoDB" id="504170at2759"/>
<dbReference type="SUPFAM" id="SSF56112">
    <property type="entry name" value="Protein kinase-like (PK-like)"/>
    <property type="match status" value="1"/>
</dbReference>
<feature type="compositionally biased region" description="Acidic residues" evidence="14">
    <location>
        <begin position="1154"/>
        <end position="1163"/>
    </location>
</feature>
<keyword evidence="8" id="KW-0418">Kinase</keyword>
<evidence type="ECO:0000256" key="11">
    <source>
        <dbReference type="ARBA" id="ARBA00047899"/>
    </source>
</evidence>
<comment type="subcellular location">
    <subcellularLocation>
        <location evidence="1">Bud neck</location>
    </subcellularLocation>
</comment>
<keyword evidence="10" id="KW-0175">Coiled coil</keyword>
<feature type="region of interest" description="Disordered" evidence="14">
    <location>
        <begin position="1140"/>
        <end position="1169"/>
    </location>
</feature>
<feature type="region of interest" description="Disordered" evidence="14">
    <location>
        <begin position="596"/>
        <end position="762"/>
    </location>
</feature>
<accession>A0A8H7ZCP8</accession>
<dbReference type="FunFam" id="1.10.510.10:FF:000394">
    <property type="entry name" value="Serine/threonine-protein kinase HSL1"/>
    <property type="match status" value="1"/>
</dbReference>
<proteinExistence type="inferred from homology"/>
<evidence type="ECO:0000256" key="9">
    <source>
        <dbReference type="ARBA" id="ARBA00022840"/>
    </source>
</evidence>
<dbReference type="RefSeq" id="XP_067546925.1">
    <property type="nucleotide sequence ID" value="XM_067694622.1"/>
</dbReference>
<dbReference type="GO" id="GO:0060258">
    <property type="term" value="P:negative regulation of filamentous growth"/>
    <property type="evidence" value="ECO:0007669"/>
    <property type="project" value="UniProtKB-ARBA"/>
</dbReference>
<dbReference type="PROSITE" id="PS00107">
    <property type="entry name" value="PROTEIN_KINASE_ATP"/>
    <property type="match status" value="1"/>
</dbReference>
<feature type="compositionally biased region" description="Polar residues" evidence="14">
    <location>
        <begin position="1004"/>
        <end position="1013"/>
    </location>
</feature>
<evidence type="ECO:0000256" key="1">
    <source>
        <dbReference type="ARBA" id="ARBA00004266"/>
    </source>
</evidence>
<sequence>MATVARHSVSRFEDNQLPSDPIPSSDNVDKVVQSVTNATKRLSQISTSTNTSSKKRKSQNKIGPWKLGRTLGRGSTGRVRLAKNIETGQLAAIKIVPKSNFKKLENPKYKHRPDDGDEDDAVQRLPYGIEREIIIMKLMSHPNIMALYDVWENKNDLYLILEYIEGGELFDYLIKKGKLQEFEAVNYFKQIINGINYLHQFNICHRDLKPENLLLDFNKNIKIADFGMAALEVNERLLETSCGSPHYASPEIVAGKNYHGAPSDIWSCGIILFALLTGHLPFDDENIRKLLLKVQSGKFVMPHDLSWEAKDLITKMLRVNPLDRIEIEAILKHPLLTKYPEPSTSYSSTTTLDIRSMNIKPIQSVDQIDREILTNLSVLFHNCDKRTIISRLTSPGKNPEKMFYYLLMKYRNDHIAKVGNPTAETVQQKTGKSIPRSTSIVHTIIFDDATGEPITESSNVEQVNHSSSIYENKSLLKSKSSKQVLNNVTNTKANTPAAKQFKASTSFNRKVSASHKHNNQFSRSRNTSSRSLRSNTPTPPKSNSPSKDASRRPQQQPPTLHESEVPKRSPKRPGKASRPDNQSILKFETILDEVFSDTQDKENEVPPLGTPSHRKREGALARKERELAEQVHQRNEARESRLRKEEQARRELEEEQKRLAEQQRKHEEERRSLLEKQKLEEKQSLEEKQRQAIARLKKHESGSDFAGLMKSNRNSGAFTAAPPPPVKSSLDPRNSIARARTLGPLSSRSTMHTSASPHLNENTSKVLHKFGIDVAPSPKKFTSDFKTSSSRNLATLLTSSPSQNINKSFKTSSSRNLAQYLQGENESTEDKKLTVDRFNNIESEKASQPKDSRRQSTQSSYYKSMLNDIDEDKAQGAIKKTPAPSIKEDDFNTSRISLIPNPRFSRFSFGGLLEPKTVTNEEGDITIMSHTLNNSSTVVRRSNKSASTFAGLGIKVRDTINEADEDDDEEEAREQDNFVSINSTAIDDGDKSGRDDSFDDSHSDATTVESNYSYVAPPQEDTTTGFLGDADLSNFDVISSHTADVGKATRQKPSIISSKETLIAQRRVSNDETIRAGAGDDDDRSTFRAHVNNGFDDNDEYSLAEDSNDHQQEEEQGEGERGFESDFKNARLSTGIFSTAHIPRSPHVQLVDNTGDDGDDEEGGPVRKKSVLKDHVITSPVQDTFGGSQQQQQQQPLFRRFSTKAKRDAPTVPIIESTQEQDQGQPKGHNRFSRISGGSRNLLDMYNKPPQPAQQSAGKSNWFKKFFQSLTSSSKQSKSSTEANINRLTNRDIKIVESTLKSTDLIRLIKDQMELKELDGSVNNVGIDEEFGLITGTIPKKFAHGKKLKFRIEVIDLITTSSLHLMRMSGNEKGFENLVKIVTYIIKKEEQHRGMRS</sequence>
<comment type="catalytic activity">
    <reaction evidence="12">
        <text>L-seryl-[protein] + ATP = O-phospho-L-seryl-[protein] + ADP + H(+)</text>
        <dbReference type="Rhea" id="RHEA:17989"/>
        <dbReference type="Rhea" id="RHEA-COMP:9863"/>
        <dbReference type="Rhea" id="RHEA-COMP:11604"/>
        <dbReference type="ChEBI" id="CHEBI:15378"/>
        <dbReference type="ChEBI" id="CHEBI:29999"/>
        <dbReference type="ChEBI" id="CHEBI:30616"/>
        <dbReference type="ChEBI" id="CHEBI:83421"/>
        <dbReference type="ChEBI" id="CHEBI:456216"/>
        <dbReference type="EC" id="2.7.11.1"/>
    </reaction>
</comment>
<dbReference type="EMBL" id="JAEOAQ010000007">
    <property type="protein sequence ID" value="KAG5417809.1"/>
    <property type="molecule type" value="Genomic_DNA"/>
</dbReference>
<feature type="region of interest" description="Disordered" evidence="14">
    <location>
        <begin position="963"/>
        <end position="1023"/>
    </location>
</feature>
<evidence type="ECO:0000256" key="5">
    <source>
        <dbReference type="ARBA" id="ARBA00022553"/>
    </source>
</evidence>